<feature type="domain" description="SusD-like N-terminal" evidence="7">
    <location>
        <begin position="23"/>
        <end position="214"/>
    </location>
</feature>
<feature type="domain" description="RagB/SusD" evidence="6">
    <location>
        <begin position="262"/>
        <end position="497"/>
    </location>
</feature>
<reference evidence="9" key="1">
    <citation type="journal article" date="2019" name="Int. J. Syst. Evol. Microbiol.">
        <title>The Global Catalogue of Microorganisms (GCM) 10K type strain sequencing project: providing services to taxonomists for standard genome sequencing and annotation.</title>
        <authorList>
            <consortium name="The Broad Institute Genomics Platform"/>
            <consortium name="The Broad Institute Genome Sequencing Center for Infectious Disease"/>
            <person name="Wu L."/>
            <person name="Ma J."/>
        </authorList>
    </citation>
    <scope>NUCLEOTIDE SEQUENCE [LARGE SCALE GENOMIC DNA]</scope>
    <source>
        <strain evidence="9">JCM 17111</strain>
    </source>
</reference>
<dbReference type="InterPro" id="IPR011990">
    <property type="entry name" value="TPR-like_helical_dom_sf"/>
</dbReference>
<dbReference type="SUPFAM" id="SSF48452">
    <property type="entry name" value="TPR-like"/>
    <property type="match status" value="1"/>
</dbReference>
<dbReference type="RefSeq" id="WP_345005695.1">
    <property type="nucleotide sequence ID" value="NZ_BAABCY010000051.1"/>
</dbReference>
<accession>A0ABP6XLQ8</accession>
<evidence type="ECO:0000313" key="9">
    <source>
        <dbReference type="Proteomes" id="UP001500954"/>
    </source>
</evidence>
<comment type="caution">
    <text evidence="8">The sequence shown here is derived from an EMBL/GenBank/DDBJ whole genome shotgun (WGS) entry which is preliminary data.</text>
</comment>
<dbReference type="Gene3D" id="1.25.40.390">
    <property type="match status" value="1"/>
</dbReference>
<evidence type="ECO:0000256" key="2">
    <source>
        <dbReference type="ARBA" id="ARBA00006275"/>
    </source>
</evidence>
<keyword evidence="3" id="KW-0732">Signal</keyword>
<protein>
    <submittedName>
        <fullName evidence="8">RagB/SusD family nutrient uptake outer membrane protein</fullName>
    </submittedName>
</protein>
<dbReference type="InterPro" id="IPR012944">
    <property type="entry name" value="SusD_RagB_dom"/>
</dbReference>
<dbReference type="Pfam" id="PF07980">
    <property type="entry name" value="SusD_RagB"/>
    <property type="match status" value="1"/>
</dbReference>
<evidence type="ECO:0000256" key="1">
    <source>
        <dbReference type="ARBA" id="ARBA00004442"/>
    </source>
</evidence>
<sequence>MKTYFKIILGLTLVLTACTKDVLEVSSTTQISSETFWKTESDVRLALNGIYNSLQSLEQSYIYYDVLSDNAYNNYPWEGFKAIADGTHDARGPGAISWIWSDCFRGIGRANVVLDNIEAVEGLDENFRQSTKGEALFLRAYFYFRLTDFYGGVPIILESPKLEHSELPRDSKEAVVNQIISDLDQAVTLLPSSQSEVGKATEGAAKALKARVLLYNDRWAEAASTAQEIMGMGYDLFPNYRDLFREANENNEEVIFDVQYKSPEQGNFFELYLGSYTVGGWSSIVPLQNMVDEYEMTDGMSIDDSPMYDENSPYENRDPRLKQTISVPGATINGIADHVGEFGGYCFKKYTEYDEDGVVAPTPYPTRTGLNAIIFRYAEILLTYAEAKNEASGPDSSVYDAINAIRSRPSVNMPPLPAGLSKEQMREAIRHERRVELLLEGTRYSDIRRWRIAEQVMDGLVDPGGTRQFNPGRDYLWPIPASEFDIEGTKLEQNPNYTN</sequence>
<evidence type="ECO:0000313" key="8">
    <source>
        <dbReference type="EMBL" id="GAA3569140.1"/>
    </source>
</evidence>
<organism evidence="8 9">
    <name type="scientific">Snuella lapsa</name>
    <dbReference type="NCBI Taxonomy" id="870481"/>
    <lineage>
        <taxon>Bacteria</taxon>
        <taxon>Pseudomonadati</taxon>
        <taxon>Bacteroidota</taxon>
        <taxon>Flavobacteriia</taxon>
        <taxon>Flavobacteriales</taxon>
        <taxon>Flavobacteriaceae</taxon>
        <taxon>Snuella</taxon>
    </lineage>
</organism>
<evidence type="ECO:0000259" key="7">
    <source>
        <dbReference type="Pfam" id="PF14322"/>
    </source>
</evidence>
<dbReference type="PROSITE" id="PS51257">
    <property type="entry name" value="PROKAR_LIPOPROTEIN"/>
    <property type="match status" value="1"/>
</dbReference>
<comment type="similarity">
    <text evidence="2">Belongs to the SusD family.</text>
</comment>
<dbReference type="Proteomes" id="UP001500954">
    <property type="component" value="Unassembled WGS sequence"/>
</dbReference>
<gene>
    <name evidence="8" type="ORF">GCM10022395_18570</name>
</gene>
<dbReference type="EMBL" id="BAABCY010000051">
    <property type="protein sequence ID" value="GAA3569140.1"/>
    <property type="molecule type" value="Genomic_DNA"/>
</dbReference>
<keyword evidence="5" id="KW-0998">Cell outer membrane</keyword>
<dbReference type="Pfam" id="PF14322">
    <property type="entry name" value="SusD-like_3"/>
    <property type="match status" value="1"/>
</dbReference>
<proteinExistence type="inferred from homology"/>
<comment type="subcellular location">
    <subcellularLocation>
        <location evidence="1">Cell outer membrane</location>
    </subcellularLocation>
</comment>
<evidence type="ECO:0000256" key="3">
    <source>
        <dbReference type="ARBA" id="ARBA00022729"/>
    </source>
</evidence>
<evidence type="ECO:0000256" key="4">
    <source>
        <dbReference type="ARBA" id="ARBA00023136"/>
    </source>
</evidence>
<name>A0ABP6XLQ8_9FLAO</name>
<dbReference type="InterPro" id="IPR033985">
    <property type="entry name" value="SusD-like_N"/>
</dbReference>
<keyword evidence="4" id="KW-0472">Membrane</keyword>
<keyword evidence="9" id="KW-1185">Reference proteome</keyword>
<dbReference type="CDD" id="cd08977">
    <property type="entry name" value="SusD"/>
    <property type="match status" value="1"/>
</dbReference>
<evidence type="ECO:0000259" key="6">
    <source>
        <dbReference type="Pfam" id="PF07980"/>
    </source>
</evidence>
<evidence type="ECO:0000256" key="5">
    <source>
        <dbReference type="ARBA" id="ARBA00023237"/>
    </source>
</evidence>